<dbReference type="AlphaFoldDB" id="A0A6A5BU47"/>
<dbReference type="PIRSF" id="PIRSF017288">
    <property type="entry name" value="PMK_GHMP_euk"/>
    <property type="match status" value="1"/>
</dbReference>
<dbReference type="UniPathway" id="UPA00057">
    <property type="reaction ID" value="UER00099"/>
</dbReference>
<comment type="similarity">
    <text evidence="2">Belongs to the GHMP kinase family. Mevalonate kinase subfamily.</text>
</comment>
<sequence>MSHPPNPFLTTGFMIASTLLGHYCVKQQHPKKKIPSERRTIVSAPGKVLITGGYLVLDPNYSGLVLSTSSRFYTTISEFSSTTTTKNDHSSTEKTPLVIELNSPQFHFSTRYEFVKHSVDGSFELKSNSEKRNPYIENSILYALCVAERARGAKTENRRISIKLEADNDFYSQRQNLIDLGREVNLENLEALEKCYVCPDASKPIHKTGLGSSAAMVTSLTSALILHFTNLDSSNEHVRELIHRVAQFCHCLAQGKIGSGFDVSAATFGSQRYKRFDTSILEPIMKKVDHSVMICSNSVVDDIVQVVDPHVENSVKWDNEHSSFELPPNFHLFVADVEQGSNTPSMVRCVLKWKSENPTESTELWNSIRDLNSQVEEHFKVISKQAKENTLQYEQTLEQLYQKSATEWKNLCSESNAVNNSIIESMIAIRTAFYEIRSKLKYMGEQAENVPIEPDQQSKLLNETMNANGCLIAGVPGAGGYDAVFSILFAPNNGEALKAVKKNVEQVWKFFKPSNDESVQCRVTPLILNESKTKGIDVVFQQ</sequence>
<dbReference type="EMBL" id="VFQX01000033">
    <property type="protein sequence ID" value="KAF0977774.1"/>
    <property type="molecule type" value="Genomic_DNA"/>
</dbReference>
<gene>
    <name evidence="13" type="ORF">FDP41_003096</name>
</gene>
<dbReference type="InterPro" id="IPR006204">
    <property type="entry name" value="GHMP_kinase_N_dom"/>
</dbReference>
<keyword evidence="8" id="KW-0067">ATP-binding</keyword>
<evidence type="ECO:0000256" key="11">
    <source>
        <dbReference type="ARBA" id="ARBA00023221"/>
    </source>
</evidence>
<proteinExistence type="inferred from homology"/>
<evidence type="ECO:0000256" key="7">
    <source>
        <dbReference type="ARBA" id="ARBA00022777"/>
    </source>
</evidence>
<evidence type="ECO:0000313" key="13">
    <source>
        <dbReference type="EMBL" id="KAF0977774.1"/>
    </source>
</evidence>
<evidence type="ECO:0000256" key="4">
    <source>
        <dbReference type="ARBA" id="ARBA00022516"/>
    </source>
</evidence>
<dbReference type="Proteomes" id="UP000444721">
    <property type="component" value="Unassembled WGS sequence"/>
</dbReference>
<dbReference type="VEuPathDB" id="AmoebaDB:NF0031010"/>
<keyword evidence="9" id="KW-0752">Steroid biosynthesis</keyword>
<dbReference type="GeneID" id="68110314"/>
<evidence type="ECO:0000256" key="9">
    <source>
        <dbReference type="ARBA" id="ARBA00022955"/>
    </source>
</evidence>
<dbReference type="Pfam" id="PF00288">
    <property type="entry name" value="GHMP_kinases_N"/>
    <property type="match status" value="1"/>
</dbReference>
<evidence type="ECO:0000313" key="14">
    <source>
        <dbReference type="Proteomes" id="UP000444721"/>
    </source>
</evidence>
<dbReference type="GO" id="GO:0010142">
    <property type="term" value="P:farnesyl diphosphate biosynthetic process, mevalonate pathway"/>
    <property type="evidence" value="ECO:0007669"/>
    <property type="project" value="TreeGrafter"/>
</dbReference>
<dbReference type="OMA" id="LVIHRTM"/>
<name>A0A6A5BU47_NAEFO</name>
<comment type="caution">
    <text evidence="13">The sequence shown here is derived from an EMBL/GenBank/DDBJ whole genome shotgun (WGS) entry which is preliminary data.</text>
</comment>
<dbReference type="PANTHER" id="PTHR31814">
    <property type="match status" value="1"/>
</dbReference>
<dbReference type="InterPro" id="IPR016005">
    <property type="entry name" value="Erg8"/>
</dbReference>
<dbReference type="InterPro" id="IPR020568">
    <property type="entry name" value="Ribosomal_Su5_D2-typ_SF"/>
</dbReference>
<dbReference type="GO" id="GO:0006694">
    <property type="term" value="P:steroid biosynthetic process"/>
    <property type="evidence" value="ECO:0007669"/>
    <property type="project" value="UniProtKB-KW"/>
</dbReference>
<keyword evidence="10" id="KW-0443">Lipid metabolism</keyword>
<evidence type="ECO:0000256" key="8">
    <source>
        <dbReference type="ARBA" id="ARBA00022840"/>
    </source>
</evidence>
<dbReference type="VEuPathDB" id="AmoebaDB:NfTy_058910"/>
<evidence type="ECO:0000259" key="12">
    <source>
        <dbReference type="Pfam" id="PF00288"/>
    </source>
</evidence>
<keyword evidence="5" id="KW-0808">Transferase</keyword>
<organism evidence="13 14">
    <name type="scientific">Naegleria fowleri</name>
    <name type="common">Brain eating amoeba</name>
    <dbReference type="NCBI Taxonomy" id="5763"/>
    <lineage>
        <taxon>Eukaryota</taxon>
        <taxon>Discoba</taxon>
        <taxon>Heterolobosea</taxon>
        <taxon>Tetramitia</taxon>
        <taxon>Eutetramitia</taxon>
        <taxon>Vahlkampfiidae</taxon>
        <taxon>Naegleria</taxon>
    </lineage>
</organism>
<dbReference type="GO" id="GO:0004631">
    <property type="term" value="F:phosphomevalonate kinase activity"/>
    <property type="evidence" value="ECO:0007669"/>
    <property type="project" value="UniProtKB-EC"/>
</dbReference>
<dbReference type="SUPFAM" id="SSF54211">
    <property type="entry name" value="Ribosomal protein S5 domain 2-like"/>
    <property type="match status" value="1"/>
</dbReference>
<dbReference type="GO" id="GO:0005777">
    <property type="term" value="C:peroxisome"/>
    <property type="evidence" value="ECO:0007669"/>
    <property type="project" value="TreeGrafter"/>
</dbReference>
<reference evidence="13 14" key="1">
    <citation type="journal article" date="2019" name="Sci. Rep.">
        <title>Nanopore sequencing improves the draft genome of the human pathogenic amoeba Naegleria fowleri.</title>
        <authorList>
            <person name="Liechti N."/>
            <person name="Schurch N."/>
            <person name="Bruggmann R."/>
            <person name="Wittwer M."/>
        </authorList>
    </citation>
    <scope>NUCLEOTIDE SEQUENCE [LARGE SCALE GENOMIC DNA]</scope>
    <source>
        <strain evidence="13 14">ATCC 30894</strain>
    </source>
</reference>
<keyword evidence="14" id="KW-1185">Reference proteome</keyword>
<dbReference type="GO" id="GO:0019287">
    <property type="term" value="P:isopentenyl diphosphate biosynthetic process, mevalonate pathway"/>
    <property type="evidence" value="ECO:0007669"/>
    <property type="project" value="UniProtKB-UniPathway"/>
</dbReference>
<keyword evidence="6" id="KW-0547">Nucleotide-binding</keyword>
<evidence type="ECO:0000256" key="3">
    <source>
        <dbReference type="ARBA" id="ARBA00012958"/>
    </source>
</evidence>
<dbReference type="Gene3D" id="3.30.230.10">
    <property type="match status" value="1"/>
</dbReference>
<accession>A0A6A5BU47</accession>
<dbReference type="EC" id="2.7.4.2" evidence="3"/>
<evidence type="ECO:0000256" key="1">
    <source>
        <dbReference type="ARBA" id="ARBA00005017"/>
    </source>
</evidence>
<keyword evidence="11" id="KW-0753">Steroid metabolism</keyword>
<dbReference type="RefSeq" id="XP_044562487.1">
    <property type="nucleotide sequence ID" value="XM_044706362.1"/>
</dbReference>
<dbReference type="PANTHER" id="PTHR31814:SF2">
    <property type="entry name" value="PHOSPHOMEVALONATE KINASE"/>
    <property type="match status" value="1"/>
</dbReference>
<evidence type="ECO:0000256" key="10">
    <source>
        <dbReference type="ARBA" id="ARBA00023098"/>
    </source>
</evidence>
<evidence type="ECO:0000256" key="6">
    <source>
        <dbReference type="ARBA" id="ARBA00022741"/>
    </source>
</evidence>
<feature type="domain" description="GHMP kinase N-terminal" evidence="12">
    <location>
        <begin position="206"/>
        <end position="269"/>
    </location>
</feature>
<comment type="pathway">
    <text evidence="1">Isoprenoid biosynthesis; isopentenyl diphosphate biosynthesis via mevalonate pathway; isopentenyl diphosphate from (R)-mevalonate: step 2/3.</text>
</comment>
<protein>
    <recommendedName>
        <fullName evidence="3">phosphomevalonate kinase</fullName>
        <ecNumber evidence="3">2.7.4.2</ecNumber>
    </recommendedName>
</protein>
<dbReference type="OrthoDB" id="10262935at2759"/>
<keyword evidence="7" id="KW-0418">Kinase</keyword>
<evidence type="ECO:0000256" key="5">
    <source>
        <dbReference type="ARBA" id="ARBA00022679"/>
    </source>
</evidence>
<dbReference type="VEuPathDB" id="AmoebaDB:FDP41_003096"/>
<evidence type="ECO:0000256" key="2">
    <source>
        <dbReference type="ARBA" id="ARBA00006495"/>
    </source>
</evidence>
<dbReference type="InterPro" id="IPR014721">
    <property type="entry name" value="Ribsml_uS5_D2-typ_fold_subgr"/>
</dbReference>
<dbReference type="InterPro" id="IPR035102">
    <property type="entry name" value="Phosphomevalonate_kinase"/>
</dbReference>
<dbReference type="GO" id="GO:0005524">
    <property type="term" value="F:ATP binding"/>
    <property type="evidence" value="ECO:0007669"/>
    <property type="project" value="UniProtKB-KW"/>
</dbReference>
<keyword evidence="4" id="KW-0444">Lipid biosynthesis</keyword>